<keyword evidence="3" id="KW-1185">Reference proteome</keyword>
<keyword evidence="1" id="KW-0472">Membrane</keyword>
<accession>A0ABS9BPN9</accession>
<organism evidence="2 3">
    <name type="scientific">Mariniradius sediminis</name>
    <dbReference type="NCBI Taxonomy" id="2909237"/>
    <lineage>
        <taxon>Bacteria</taxon>
        <taxon>Pseudomonadati</taxon>
        <taxon>Bacteroidota</taxon>
        <taxon>Cytophagia</taxon>
        <taxon>Cytophagales</taxon>
        <taxon>Cyclobacteriaceae</taxon>
        <taxon>Mariniradius</taxon>
    </lineage>
</organism>
<protein>
    <submittedName>
        <fullName evidence="2">Uncharacterized protein</fullName>
    </submittedName>
</protein>
<evidence type="ECO:0000313" key="2">
    <source>
        <dbReference type="EMBL" id="MCF1750025.1"/>
    </source>
</evidence>
<reference evidence="2 3" key="1">
    <citation type="submission" date="2022-01" db="EMBL/GenBank/DDBJ databases">
        <title>Mariniradius saccharolyticus sp. nov., isolated from sediment of a river.</title>
        <authorList>
            <person name="Liu H."/>
        </authorList>
    </citation>
    <scope>NUCLEOTIDE SEQUENCE [LARGE SCALE GENOMIC DNA]</scope>
    <source>
        <strain evidence="2 3">RY-2</strain>
    </source>
</reference>
<evidence type="ECO:0000313" key="3">
    <source>
        <dbReference type="Proteomes" id="UP001201449"/>
    </source>
</evidence>
<proteinExistence type="predicted"/>
<feature type="transmembrane region" description="Helical" evidence="1">
    <location>
        <begin position="90"/>
        <end position="109"/>
    </location>
</feature>
<feature type="transmembrane region" description="Helical" evidence="1">
    <location>
        <begin position="115"/>
        <end position="135"/>
    </location>
</feature>
<dbReference type="RefSeq" id="WP_234860164.1">
    <property type="nucleotide sequence ID" value="NZ_JAKEVZ010000002.1"/>
</dbReference>
<keyword evidence="1" id="KW-1133">Transmembrane helix</keyword>
<sequence length="152" mass="16844">MQALKLKLRPEITAQSKFSKQMLVFQQLLDEIETRNIPPHIYQRIAEKIEGLNVMETGELQKKLFKSQSSIVRLLEKELKLVPKTYYQTLWMVLGMSAFGLPLGVAIGAALGNMAFLAIGLPIGMPIGMAIGMAMDRKAAQEGRQLNVSLSA</sequence>
<name>A0ABS9BPN9_9BACT</name>
<keyword evidence="1" id="KW-0812">Transmembrane</keyword>
<dbReference type="EMBL" id="JAKEVZ010000002">
    <property type="protein sequence ID" value="MCF1750025.1"/>
    <property type="molecule type" value="Genomic_DNA"/>
</dbReference>
<gene>
    <name evidence="2" type="ORF">L0U89_03005</name>
</gene>
<dbReference type="Proteomes" id="UP001201449">
    <property type="component" value="Unassembled WGS sequence"/>
</dbReference>
<evidence type="ECO:0000256" key="1">
    <source>
        <dbReference type="SAM" id="Phobius"/>
    </source>
</evidence>
<comment type="caution">
    <text evidence="2">The sequence shown here is derived from an EMBL/GenBank/DDBJ whole genome shotgun (WGS) entry which is preliminary data.</text>
</comment>